<gene>
    <name evidence="2" type="ORF">K3721_03390</name>
    <name evidence="3" type="ORF">K3722_03425</name>
</gene>
<keyword evidence="1" id="KW-0812">Transmembrane</keyword>
<keyword evidence="1" id="KW-0472">Membrane</keyword>
<feature type="transmembrane region" description="Helical" evidence="1">
    <location>
        <begin position="34"/>
        <end position="51"/>
    </location>
</feature>
<dbReference type="KEGG" id="lcae:K3721_03390"/>
<protein>
    <submittedName>
        <fullName evidence="2">Uncharacterized protein</fullName>
    </submittedName>
</protein>
<keyword evidence="4" id="KW-1185">Reference proteome</keyword>
<dbReference type="EMBL" id="CP081070">
    <property type="protein sequence ID" value="UWQ54592.1"/>
    <property type="molecule type" value="Genomic_DNA"/>
</dbReference>
<accession>A0A9Q9M1F7</accession>
<dbReference type="RefSeq" id="WP_259968616.1">
    <property type="nucleotide sequence ID" value="NZ_CP081070.1"/>
</dbReference>
<evidence type="ECO:0000313" key="2">
    <source>
        <dbReference type="EMBL" id="UWQ54592.1"/>
    </source>
</evidence>
<evidence type="ECO:0000256" key="1">
    <source>
        <dbReference type="SAM" id="Phobius"/>
    </source>
</evidence>
<dbReference type="Proteomes" id="UP001058713">
    <property type="component" value="Chromosome"/>
</dbReference>
<reference evidence="2" key="1">
    <citation type="submission" date="2021-08" db="EMBL/GenBank/DDBJ databases">
        <authorList>
            <person name="Nwanade C."/>
            <person name="Wang M."/>
            <person name="Masoudi A."/>
            <person name="Yu Z."/>
            <person name="Liu J."/>
        </authorList>
    </citation>
    <scope>NUCLEOTIDE SEQUENCE</scope>
    <source>
        <strain evidence="2">S122</strain>
        <strain evidence="3">S141</strain>
    </source>
</reference>
<evidence type="ECO:0000313" key="5">
    <source>
        <dbReference type="Proteomes" id="UP001058713"/>
    </source>
</evidence>
<dbReference type="EMBL" id="CP081078">
    <property type="protein sequence ID" value="UWQ59198.1"/>
    <property type="molecule type" value="Genomic_DNA"/>
</dbReference>
<evidence type="ECO:0000313" key="4">
    <source>
        <dbReference type="Proteomes" id="UP001058184"/>
    </source>
</evidence>
<evidence type="ECO:0000313" key="3">
    <source>
        <dbReference type="EMBL" id="UWQ59198.1"/>
    </source>
</evidence>
<name>A0A9Q9M1F7_LEICA</name>
<dbReference type="AlphaFoldDB" id="A0A9Q9M1F7"/>
<organism evidence="2 5">
    <name type="scientific">Leisingera caerulea</name>
    <name type="common">Phaeobacter caeruleus</name>
    <dbReference type="NCBI Taxonomy" id="506591"/>
    <lineage>
        <taxon>Bacteria</taxon>
        <taxon>Pseudomonadati</taxon>
        <taxon>Pseudomonadota</taxon>
        <taxon>Alphaproteobacteria</taxon>
        <taxon>Rhodobacterales</taxon>
        <taxon>Roseobacteraceae</taxon>
        <taxon>Leisingera</taxon>
    </lineage>
</organism>
<sequence>MSYQPEPDHEREFPKLFALKKRVLQWKASRPVPFWLWIWIICVFVVLLTYAGQSSHQMQRPSFKVFALYAVFGWIYPLWIWVKARRDRQA</sequence>
<feature type="transmembrane region" description="Helical" evidence="1">
    <location>
        <begin position="63"/>
        <end position="82"/>
    </location>
</feature>
<dbReference type="Proteomes" id="UP001058184">
    <property type="component" value="Chromosome"/>
</dbReference>
<proteinExistence type="predicted"/>
<keyword evidence="1" id="KW-1133">Transmembrane helix</keyword>